<keyword evidence="8" id="KW-1185">Reference proteome</keyword>
<dbReference type="GO" id="GO:0005524">
    <property type="term" value="F:ATP binding"/>
    <property type="evidence" value="ECO:0007669"/>
    <property type="project" value="UniProtKB-KW"/>
</dbReference>
<dbReference type="CDD" id="cd18137">
    <property type="entry name" value="HLD_clamp_pol_III_gamma_tau"/>
    <property type="match status" value="1"/>
</dbReference>
<evidence type="ECO:0000256" key="5">
    <source>
        <dbReference type="ARBA" id="ARBA00022840"/>
    </source>
</evidence>
<accession>A0A485CZN9</accession>
<comment type="similarity">
    <text evidence="1">Belongs to the DnaX/STICHEL family.</text>
</comment>
<keyword evidence="7" id="KW-0808">Transferase</keyword>
<sequence length="98" mass="10474">MNRFAHQLEHILDEEHISHEPRALQLLARAADGSLRDALSLTDQAIASGEGQLTTVSVSEMLGTLDDDQALSLIEALVAANGERVMELVNDAALRGGV</sequence>
<dbReference type="GO" id="GO:0046872">
    <property type="term" value="F:metal ion binding"/>
    <property type="evidence" value="ECO:0007669"/>
    <property type="project" value="UniProtKB-KW"/>
</dbReference>
<reference evidence="7 8" key="1">
    <citation type="submission" date="2019-03" db="EMBL/GenBank/DDBJ databases">
        <authorList>
            <consortium name="Pathogen Informatics"/>
        </authorList>
    </citation>
    <scope>NUCLEOTIDE SEQUENCE [LARGE SCALE GENOMIC DNA]</scope>
    <source>
        <strain evidence="7 8">NCTC12993</strain>
    </source>
</reference>
<evidence type="ECO:0000256" key="4">
    <source>
        <dbReference type="ARBA" id="ARBA00022833"/>
    </source>
</evidence>
<dbReference type="Proteomes" id="UP000401081">
    <property type="component" value="Unassembled WGS sequence"/>
</dbReference>
<dbReference type="FunFam" id="1.10.8.60:FF:000013">
    <property type="entry name" value="DNA polymerase III subunit gamma/tau"/>
    <property type="match status" value="1"/>
</dbReference>
<dbReference type="EC" id="2.7.7.7" evidence="7"/>
<protein>
    <submittedName>
        <fullName evidence="7">DNA polymerase III subunit tau</fullName>
        <ecNumber evidence="7">2.7.7.7</ecNumber>
    </submittedName>
</protein>
<feature type="domain" description="DNA polymerase III subunit gamma/tau helical lid" evidence="6">
    <location>
        <begin position="5"/>
        <end position="51"/>
    </location>
</feature>
<proteinExistence type="inferred from homology"/>
<dbReference type="AlphaFoldDB" id="A0A485CZN9"/>
<dbReference type="Gene3D" id="1.10.8.60">
    <property type="match status" value="1"/>
</dbReference>
<gene>
    <name evidence="7" type="primary">dnaX_2</name>
    <name evidence="7" type="ORF">NCTC12993_07435</name>
</gene>
<evidence type="ECO:0000313" key="7">
    <source>
        <dbReference type="EMBL" id="VFS90228.1"/>
    </source>
</evidence>
<name>A0A485CZN9_KLUCR</name>
<evidence type="ECO:0000256" key="3">
    <source>
        <dbReference type="ARBA" id="ARBA00022741"/>
    </source>
</evidence>
<evidence type="ECO:0000259" key="6">
    <source>
        <dbReference type="Pfam" id="PF22608"/>
    </source>
</evidence>
<dbReference type="Pfam" id="PF22608">
    <property type="entry name" value="DNAX_ATPase_lid"/>
    <property type="match status" value="1"/>
</dbReference>
<keyword evidence="4" id="KW-0862">Zinc</keyword>
<organism evidence="7 8">
    <name type="scientific">Kluyvera cryocrescens</name>
    <name type="common">Kluyvera citrophila</name>
    <dbReference type="NCBI Taxonomy" id="580"/>
    <lineage>
        <taxon>Bacteria</taxon>
        <taxon>Pseudomonadati</taxon>
        <taxon>Pseudomonadota</taxon>
        <taxon>Gammaproteobacteria</taxon>
        <taxon>Enterobacterales</taxon>
        <taxon>Enterobacteriaceae</taxon>
        <taxon>Kluyvera</taxon>
    </lineage>
</organism>
<dbReference type="GO" id="GO:0003887">
    <property type="term" value="F:DNA-directed DNA polymerase activity"/>
    <property type="evidence" value="ECO:0007669"/>
    <property type="project" value="UniProtKB-EC"/>
</dbReference>
<dbReference type="InterPro" id="IPR045085">
    <property type="entry name" value="HLD_clamp_pol_III_gamma_tau"/>
</dbReference>
<keyword evidence="7" id="KW-0548">Nucleotidyltransferase</keyword>
<keyword evidence="2" id="KW-0479">Metal-binding</keyword>
<evidence type="ECO:0000313" key="8">
    <source>
        <dbReference type="Proteomes" id="UP000401081"/>
    </source>
</evidence>
<evidence type="ECO:0000256" key="2">
    <source>
        <dbReference type="ARBA" id="ARBA00022723"/>
    </source>
</evidence>
<keyword evidence="3" id="KW-0547">Nucleotide-binding</keyword>
<keyword evidence="5" id="KW-0067">ATP-binding</keyword>
<evidence type="ECO:0000256" key="1">
    <source>
        <dbReference type="ARBA" id="ARBA00006360"/>
    </source>
</evidence>
<dbReference type="EMBL" id="CAADJD010000032">
    <property type="protein sequence ID" value="VFS90228.1"/>
    <property type="molecule type" value="Genomic_DNA"/>
</dbReference>